<dbReference type="Proteomes" id="UP001165667">
    <property type="component" value="Unassembled WGS sequence"/>
</dbReference>
<proteinExistence type="predicted"/>
<sequence length="171" mass="18787">MGHPEVNSVPSAEPGLQGESWAFGGFRLQRWTDPGLPGGLSRLLAEAEGQGYAWIVEFLGEWTGRPFANDGEALFLAFDEADPVAMAVISADPHVSDRETGRLRYIYVGQGARKQGLARCLVEACLRRGGAHWQRLRLHADNPVAARLYESYGFRPVDGEARSTHVRIAAR</sequence>
<dbReference type="PROSITE" id="PS51186">
    <property type="entry name" value="GNAT"/>
    <property type="match status" value="1"/>
</dbReference>
<dbReference type="Pfam" id="PF00583">
    <property type="entry name" value="Acetyltransf_1"/>
    <property type="match status" value="1"/>
</dbReference>
<accession>A0AA41YTP6</accession>
<dbReference type="Gene3D" id="3.40.630.30">
    <property type="match status" value="1"/>
</dbReference>
<evidence type="ECO:0000259" key="1">
    <source>
        <dbReference type="PROSITE" id="PS51186"/>
    </source>
</evidence>
<organism evidence="2 3">
    <name type="scientific">Lichenifustis flavocetrariae</name>
    <dbReference type="NCBI Taxonomy" id="2949735"/>
    <lineage>
        <taxon>Bacteria</taxon>
        <taxon>Pseudomonadati</taxon>
        <taxon>Pseudomonadota</taxon>
        <taxon>Alphaproteobacteria</taxon>
        <taxon>Hyphomicrobiales</taxon>
        <taxon>Lichenihabitantaceae</taxon>
        <taxon>Lichenifustis</taxon>
    </lineage>
</organism>
<dbReference type="SUPFAM" id="SSF55729">
    <property type="entry name" value="Acyl-CoA N-acyltransferases (Nat)"/>
    <property type="match status" value="1"/>
</dbReference>
<reference evidence="2" key="1">
    <citation type="submission" date="2022-05" db="EMBL/GenBank/DDBJ databases">
        <authorList>
            <person name="Pankratov T."/>
        </authorList>
    </citation>
    <scope>NUCLEOTIDE SEQUENCE</scope>
    <source>
        <strain evidence="2">BP6-180914</strain>
    </source>
</reference>
<dbReference type="GO" id="GO:0016747">
    <property type="term" value="F:acyltransferase activity, transferring groups other than amino-acyl groups"/>
    <property type="evidence" value="ECO:0007669"/>
    <property type="project" value="InterPro"/>
</dbReference>
<evidence type="ECO:0000313" key="3">
    <source>
        <dbReference type="Proteomes" id="UP001165667"/>
    </source>
</evidence>
<keyword evidence="3" id="KW-1185">Reference proteome</keyword>
<dbReference type="CDD" id="cd04301">
    <property type="entry name" value="NAT_SF"/>
    <property type="match status" value="1"/>
</dbReference>
<protein>
    <submittedName>
        <fullName evidence="2">GNAT family N-acetyltransferase</fullName>
    </submittedName>
</protein>
<dbReference type="InterPro" id="IPR000182">
    <property type="entry name" value="GNAT_dom"/>
</dbReference>
<comment type="caution">
    <text evidence="2">The sequence shown here is derived from an EMBL/GenBank/DDBJ whole genome shotgun (WGS) entry which is preliminary data.</text>
</comment>
<dbReference type="RefSeq" id="WP_282583175.1">
    <property type="nucleotide sequence ID" value="NZ_JAMOIM010000001.1"/>
</dbReference>
<feature type="domain" description="N-acetyltransferase" evidence="1">
    <location>
        <begin position="26"/>
        <end position="171"/>
    </location>
</feature>
<evidence type="ECO:0000313" key="2">
    <source>
        <dbReference type="EMBL" id="MCW6506832.1"/>
    </source>
</evidence>
<name>A0AA41YTP6_9HYPH</name>
<dbReference type="EMBL" id="JAMOIM010000001">
    <property type="protein sequence ID" value="MCW6506832.1"/>
    <property type="molecule type" value="Genomic_DNA"/>
</dbReference>
<dbReference type="InterPro" id="IPR016181">
    <property type="entry name" value="Acyl_CoA_acyltransferase"/>
</dbReference>
<dbReference type="AlphaFoldDB" id="A0AA41YTP6"/>
<gene>
    <name evidence="2" type="ORF">M8523_02205</name>
</gene>